<gene>
    <name evidence="2" type="ORF">G443_004242</name>
</gene>
<dbReference type="EMBL" id="AUBJ02000001">
    <property type="protein sequence ID" value="MCP2333972.1"/>
    <property type="molecule type" value="Genomic_DNA"/>
</dbReference>
<comment type="caution">
    <text evidence="2">The sequence shown here is derived from an EMBL/GenBank/DDBJ whole genome shotgun (WGS) entry which is preliminary data.</text>
</comment>
<sequence>MHVSVLSAVQMTVTLGLVVWMIIGFTPLPGHWLRWRMFCRATFTIVTLIGTKDGRAEPVNVYDHLSPGSFILNPSALQRILDHLIESGRYDRIDGHGRMLSADGEKPVEVRESRVVL</sequence>
<protein>
    <submittedName>
        <fullName evidence="2">Uncharacterized protein</fullName>
    </submittedName>
</protein>
<name>A0ABT1JN68_ACTCY</name>
<reference evidence="2 3" key="1">
    <citation type="submission" date="2013-07" db="EMBL/GenBank/DDBJ databases">
        <authorList>
            <consortium name="DOE Joint Genome Institute"/>
            <person name="Reeve W."/>
            <person name="Huntemann M."/>
            <person name="Han J."/>
            <person name="Chen A."/>
            <person name="Kyrpides N."/>
            <person name="Mavromatis K."/>
            <person name="Markowitz V."/>
            <person name="Palaniappan K."/>
            <person name="Ivanova N."/>
            <person name="Schaumberg A."/>
            <person name="Pati A."/>
            <person name="Liolios K."/>
            <person name="Nordberg H.P."/>
            <person name="Cantor M.N."/>
            <person name="Hua S.X."/>
            <person name="Woyke T."/>
        </authorList>
    </citation>
    <scope>NUCLEOTIDE SEQUENCE [LARGE SCALE GENOMIC DNA]</scope>
    <source>
        <strain evidence="2 3">DSM 43889</strain>
    </source>
</reference>
<dbReference type="Proteomes" id="UP000791080">
    <property type="component" value="Unassembled WGS sequence"/>
</dbReference>
<proteinExistence type="predicted"/>
<accession>A0ABT1JN68</accession>
<keyword evidence="1" id="KW-0812">Transmembrane</keyword>
<keyword evidence="1" id="KW-1133">Transmembrane helix</keyword>
<evidence type="ECO:0000313" key="3">
    <source>
        <dbReference type="Proteomes" id="UP000791080"/>
    </source>
</evidence>
<evidence type="ECO:0000313" key="2">
    <source>
        <dbReference type="EMBL" id="MCP2333972.1"/>
    </source>
</evidence>
<feature type="transmembrane region" description="Helical" evidence="1">
    <location>
        <begin position="6"/>
        <end position="28"/>
    </location>
</feature>
<evidence type="ECO:0000256" key="1">
    <source>
        <dbReference type="SAM" id="Phobius"/>
    </source>
</evidence>
<reference evidence="2 3" key="2">
    <citation type="submission" date="2022-06" db="EMBL/GenBank/DDBJ databases">
        <title>Genomic Encyclopedia of Type Strains, Phase I: the one thousand microbial genomes (KMG-I) project.</title>
        <authorList>
            <person name="Kyrpides N."/>
        </authorList>
    </citation>
    <scope>NUCLEOTIDE SEQUENCE [LARGE SCALE GENOMIC DNA]</scope>
    <source>
        <strain evidence="2 3">DSM 43889</strain>
    </source>
</reference>
<organism evidence="2 3">
    <name type="scientific">Actinoalloteichus caeruleus DSM 43889</name>
    <dbReference type="NCBI Taxonomy" id="1120930"/>
    <lineage>
        <taxon>Bacteria</taxon>
        <taxon>Bacillati</taxon>
        <taxon>Actinomycetota</taxon>
        <taxon>Actinomycetes</taxon>
        <taxon>Pseudonocardiales</taxon>
        <taxon>Pseudonocardiaceae</taxon>
        <taxon>Actinoalloteichus</taxon>
        <taxon>Actinoalloteichus cyanogriseus</taxon>
    </lineage>
</organism>
<keyword evidence="1" id="KW-0472">Membrane</keyword>
<keyword evidence="3" id="KW-1185">Reference proteome</keyword>